<feature type="transmembrane region" description="Helical" evidence="1">
    <location>
        <begin position="115"/>
        <end position="134"/>
    </location>
</feature>
<reference evidence="2 3" key="1">
    <citation type="submission" date="2020-08" db="EMBL/GenBank/DDBJ databases">
        <title>Streptomycin Non-resistant strain, P. mexicana.</title>
        <authorList>
            <person name="Ganesh-Kumar S."/>
            <person name="Zhe T."/>
            <person name="Yu Z."/>
            <person name="Min Y."/>
        </authorList>
    </citation>
    <scope>NUCLEOTIDE SEQUENCE [LARGE SCALE GENOMIC DNA]</scope>
    <source>
        <strain evidence="2 3">GTZY2</strain>
    </source>
</reference>
<sequence length="208" mass="21675">MPLLDAWWPWLAVAGLGALHGLNPANGWLFAAARAARSGDARDVRRALLPIALGHALSVALVVAVVMQGIRLPQQHLLALAGSGLLTFAAWRLVARRCIATRHAAPRSHAGLAAWSCLMGTAQGSGLMLLPALLPLCMTDGPARAISATGSLALMLAAVVLHLLAMLWATQIVAEALCRATASRGAYALGPAWPLALALTGALLWLMR</sequence>
<feature type="transmembrane region" description="Helical" evidence="1">
    <location>
        <begin position="76"/>
        <end position="94"/>
    </location>
</feature>
<evidence type="ECO:0008006" key="4">
    <source>
        <dbReference type="Google" id="ProtNLM"/>
    </source>
</evidence>
<feature type="transmembrane region" description="Helical" evidence="1">
    <location>
        <begin position="47"/>
        <end position="70"/>
    </location>
</feature>
<name>A0A7G9T819_PSEMX</name>
<organism evidence="2 3">
    <name type="scientific">Pseudoxanthomonas mexicana</name>
    <dbReference type="NCBI Taxonomy" id="128785"/>
    <lineage>
        <taxon>Bacteria</taxon>
        <taxon>Pseudomonadati</taxon>
        <taxon>Pseudomonadota</taxon>
        <taxon>Gammaproteobacteria</taxon>
        <taxon>Lysobacterales</taxon>
        <taxon>Lysobacteraceae</taxon>
        <taxon>Pseudoxanthomonas</taxon>
    </lineage>
</organism>
<evidence type="ECO:0000256" key="1">
    <source>
        <dbReference type="SAM" id="Phobius"/>
    </source>
</evidence>
<dbReference type="AlphaFoldDB" id="A0A7G9T819"/>
<keyword evidence="1" id="KW-0472">Membrane</keyword>
<proteinExistence type="predicted"/>
<keyword evidence="1" id="KW-0812">Transmembrane</keyword>
<dbReference type="RefSeq" id="WP_187572094.1">
    <property type="nucleotide sequence ID" value="NZ_CP060731.1"/>
</dbReference>
<gene>
    <name evidence="2" type="ORF">IAE60_09670</name>
</gene>
<keyword evidence="1" id="KW-1133">Transmembrane helix</keyword>
<dbReference type="GeneID" id="81471236"/>
<accession>A0A7G9T819</accession>
<evidence type="ECO:0000313" key="2">
    <source>
        <dbReference type="EMBL" id="QNN76244.1"/>
    </source>
</evidence>
<feature type="transmembrane region" description="Helical" evidence="1">
    <location>
        <begin position="6"/>
        <end position="26"/>
    </location>
</feature>
<evidence type="ECO:0000313" key="3">
    <source>
        <dbReference type="Proteomes" id="UP000515838"/>
    </source>
</evidence>
<dbReference type="Proteomes" id="UP000515838">
    <property type="component" value="Chromosome"/>
</dbReference>
<dbReference type="EMBL" id="CP060731">
    <property type="protein sequence ID" value="QNN76244.1"/>
    <property type="molecule type" value="Genomic_DNA"/>
</dbReference>
<protein>
    <recommendedName>
        <fullName evidence="4">LysE family transporter</fullName>
    </recommendedName>
</protein>
<feature type="transmembrane region" description="Helical" evidence="1">
    <location>
        <begin position="186"/>
        <end position="207"/>
    </location>
</feature>